<organism evidence="2 3">
    <name type="scientific">Malus baccata</name>
    <name type="common">Siberian crab apple</name>
    <name type="synonym">Pyrus baccata</name>
    <dbReference type="NCBI Taxonomy" id="106549"/>
    <lineage>
        <taxon>Eukaryota</taxon>
        <taxon>Viridiplantae</taxon>
        <taxon>Streptophyta</taxon>
        <taxon>Embryophyta</taxon>
        <taxon>Tracheophyta</taxon>
        <taxon>Spermatophyta</taxon>
        <taxon>Magnoliopsida</taxon>
        <taxon>eudicotyledons</taxon>
        <taxon>Gunneridae</taxon>
        <taxon>Pentapetalae</taxon>
        <taxon>rosids</taxon>
        <taxon>fabids</taxon>
        <taxon>Rosales</taxon>
        <taxon>Rosaceae</taxon>
        <taxon>Amygdaloideae</taxon>
        <taxon>Maleae</taxon>
        <taxon>Malus</taxon>
    </lineage>
</organism>
<dbReference type="Proteomes" id="UP000315295">
    <property type="component" value="Unassembled WGS sequence"/>
</dbReference>
<accession>A0A540LQH6</accession>
<keyword evidence="1" id="KW-0812">Transmembrane</keyword>
<evidence type="ECO:0000256" key="1">
    <source>
        <dbReference type="SAM" id="Phobius"/>
    </source>
</evidence>
<evidence type="ECO:0000313" key="2">
    <source>
        <dbReference type="EMBL" id="TQD88750.1"/>
    </source>
</evidence>
<sequence length="62" mass="6449">MESTTAQRGGGGRRDVAIQLEKQRGEVAGRGVKIPREREKGVAIGAVTVLLCCGGSLLGWIG</sequence>
<keyword evidence="3" id="KW-1185">Reference proteome</keyword>
<keyword evidence="1" id="KW-0472">Membrane</keyword>
<name>A0A540LQH6_MALBA</name>
<proteinExistence type="predicted"/>
<dbReference type="AlphaFoldDB" id="A0A540LQH6"/>
<evidence type="ECO:0000313" key="3">
    <source>
        <dbReference type="Proteomes" id="UP000315295"/>
    </source>
</evidence>
<feature type="transmembrane region" description="Helical" evidence="1">
    <location>
        <begin position="42"/>
        <end position="61"/>
    </location>
</feature>
<reference evidence="2 3" key="1">
    <citation type="journal article" date="2019" name="G3 (Bethesda)">
        <title>Sequencing of a Wild Apple (Malus baccata) Genome Unravels the Differences Between Cultivated and Wild Apple Species Regarding Disease Resistance and Cold Tolerance.</title>
        <authorList>
            <person name="Chen X."/>
        </authorList>
    </citation>
    <scope>NUCLEOTIDE SEQUENCE [LARGE SCALE GENOMIC DNA]</scope>
    <source>
        <strain evidence="3">cv. Shandingzi</strain>
        <tissue evidence="2">Leaves</tissue>
    </source>
</reference>
<dbReference type="EMBL" id="VIEB01000500">
    <property type="protein sequence ID" value="TQD88750.1"/>
    <property type="molecule type" value="Genomic_DNA"/>
</dbReference>
<comment type="caution">
    <text evidence="2">The sequence shown here is derived from an EMBL/GenBank/DDBJ whole genome shotgun (WGS) entry which is preliminary data.</text>
</comment>
<gene>
    <name evidence="2" type="ORF">C1H46_025639</name>
</gene>
<keyword evidence="1" id="KW-1133">Transmembrane helix</keyword>
<protein>
    <submittedName>
        <fullName evidence="2">Uncharacterized protein</fullName>
    </submittedName>
</protein>